<dbReference type="EMBL" id="KV878355">
    <property type="protein sequence ID" value="OJJ42888.1"/>
    <property type="molecule type" value="Genomic_DNA"/>
</dbReference>
<dbReference type="GeneID" id="34607818"/>
<sequence length="102" mass="11596">MSVVCVGMAVNESMYRSERERCWSKVIRSYQANCYYVRDVNIRIVKEVWKNCSRTPVFVLGAVFISTQCAFTMAGISGDMWRLSRRGTTCLTGKSKMMASEA</sequence>
<keyword evidence="1" id="KW-0812">Transmembrane</keyword>
<dbReference type="AlphaFoldDB" id="A0A1L9S6X6"/>
<evidence type="ECO:0000256" key="1">
    <source>
        <dbReference type="SAM" id="Phobius"/>
    </source>
</evidence>
<accession>A0A1L9S6X6</accession>
<gene>
    <name evidence="2" type="ORF">ASPZODRAFT_1231765</name>
</gene>
<organism evidence="2 3">
    <name type="scientific">Penicilliopsis zonata CBS 506.65</name>
    <dbReference type="NCBI Taxonomy" id="1073090"/>
    <lineage>
        <taxon>Eukaryota</taxon>
        <taxon>Fungi</taxon>
        <taxon>Dikarya</taxon>
        <taxon>Ascomycota</taxon>
        <taxon>Pezizomycotina</taxon>
        <taxon>Eurotiomycetes</taxon>
        <taxon>Eurotiomycetidae</taxon>
        <taxon>Eurotiales</taxon>
        <taxon>Aspergillaceae</taxon>
        <taxon>Penicilliopsis</taxon>
    </lineage>
</organism>
<evidence type="ECO:0000313" key="3">
    <source>
        <dbReference type="Proteomes" id="UP000184188"/>
    </source>
</evidence>
<feature type="transmembrane region" description="Helical" evidence="1">
    <location>
        <begin position="57"/>
        <end position="76"/>
    </location>
</feature>
<keyword evidence="1" id="KW-1133">Transmembrane helix</keyword>
<dbReference type="RefSeq" id="XP_022577398.1">
    <property type="nucleotide sequence ID" value="XM_022721353.1"/>
</dbReference>
<keyword evidence="1" id="KW-0472">Membrane</keyword>
<reference evidence="3" key="1">
    <citation type="journal article" date="2017" name="Genome Biol.">
        <title>Comparative genomics reveals high biological diversity and specific adaptations in the industrially and medically important fungal genus Aspergillus.</title>
        <authorList>
            <person name="de Vries R.P."/>
            <person name="Riley R."/>
            <person name="Wiebenga A."/>
            <person name="Aguilar-Osorio G."/>
            <person name="Amillis S."/>
            <person name="Uchima C.A."/>
            <person name="Anderluh G."/>
            <person name="Asadollahi M."/>
            <person name="Askin M."/>
            <person name="Barry K."/>
            <person name="Battaglia E."/>
            <person name="Bayram O."/>
            <person name="Benocci T."/>
            <person name="Braus-Stromeyer S.A."/>
            <person name="Caldana C."/>
            <person name="Canovas D."/>
            <person name="Cerqueira G.C."/>
            <person name="Chen F."/>
            <person name="Chen W."/>
            <person name="Choi C."/>
            <person name="Clum A."/>
            <person name="Dos Santos R.A."/>
            <person name="Damasio A.R."/>
            <person name="Diallinas G."/>
            <person name="Emri T."/>
            <person name="Fekete E."/>
            <person name="Flipphi M."/>
            <person name="Freyberg S."/>
            <person name="Gallo A."/>
            <person name="Gournas C."/>
            <person name="Habgood R."/>
            <person name="Hainaut M."/>
            <person name="Harispe M.L."/>
            <person name="Henrissat B."/>
            <person name="Hilden K.S."/>
            <person name="Hope R."/>
            <person name="Hossain A."/>
            <person name="Karabika E."/>
            <person name="Karaffa L."/>
            <person name="Karanyi Z."/>
            <person name="Krasevec N."/>
            <person name="Kuo A."/>
            <person name="Kusch H."/>
            <person name="LaButti K."/>
            <person name="Lagendijk E.L."/>
            <person name="Lapidus A."/>
            <person name="Levasseur A."/>
            <person name="Lindquist E."/>
            <person name="Lipzen A."/>
            <person name="Logrieco A.F."/>
            <person name="MacCabe A."/>
            <person name="Maekelae M.R."/>
            <person name="Malavazi I."/>
            <person name="Melin P."/>
            <person name="Meyer V."/>
            <person name="Mielnichuk N."/>
            <person name="Miskei M."/>
            <person name="Molnar A.P."/>
            <person name="Mule G."/>
            <person name="Ngan C.Y."/>
            <person name="Orejas M."/>
            <person name="Orosz E."/>
            <person name="Ouedraogo J.P."/>
            <person name="Overkamp K.M."/>
            <person name="Park H.-S."/>
            <person name="Perrone G."/>
            <person name="Piumi F."/>
            <person name="Punt P.J."/>
            <person name="Ram A.F."/>
            <person name="Ramon A."/>
            <person name="Rauscher S."/>
            <person name="Record E."/>
            <person name="Riano-Pachon D.M."/>
            <person name="Robert V."/>
            <person name="Roehrig J."/>
            <person name="Ruller R."/>
            <person name="Salamov A."/>
            <person name="Salih N.S."/>
            <person name="Samson R.A."/>
            <person name="Sandor E."/>
            <person name="Sanguinetti M."/>
            <person name="Schuetze T."/>
            <person name="Sepcic K."/>
            <person name="Shelest E."/>
            <person name="Sherlock G."/>
            <person name="Sophianopoulou V."/>
            <person name="Squina F.M."/>
            <person name="Sun H."/>
            <person name="Susca A."/>
            <person name="Todd R.B."/>
            <person name="Tsang A."/>
            <person name="Unkles S.E."/>
            <person name="van de Wiele N."/>
            <person name="van Rossen-Uffink D."/>
            <person name="Oliveira J.V."/>
            <person name="Vesth T.C."/>
            <person name="Visser J."/>
            <person name="Yu J.-H."/>
            <person name="Zhou M."/>
            <person name="Andersen M.R."/>
            <person name="Archer D.B."/>
            <person name="Baker S.E."/>
            <person name="Benoit I."/>
            <person name="Brakhage A.A."/>
            <person name="Braus G.H."/>
            <person name="Fischer R."/>
            <person name="Frisvad J.C."/>
            <person name="Goldman G.H."/>
            <person name="Houbraken J."/>
            <person name="Oakley B."/>
            <person name="Pocsi I."/>
            <person name="Scazzocchio C."/>
            <person name="Seiboth B."/>
            <person name="vanKuyk P.A."/>
            <person name="Wortman J."/>
            <person name="Dyer P.S."/>
            <person name="Grigoriev I.V."/>
        </authorList>
    </citation>
    <scope>NUCLEOTIDE SEQUENCE [LARGE SCALE GENOMIC DNA]</scope>
    <source>
        <strain evidence="3">CBS 506.65</strain>
    </source>
</reference>
<name>A0A1L9S6X6_9EURO</name>
<dbReference type="Proteomes" id="UP000184188">
    <property type="component" value="Unassembled WGS sequence"/>
</dbReference>
<keyword evidence="3" id="KW-1185">Reference proteome</keyword>
<evidence type="ECO:0000313" key="2">
    <source>
        <dbReference type="EMBL" id="OJJ42888.1"/>
    </source>
</evidence>
<dbReference type="VEuPathDB" id="FungiDB:ASPZODRAFT_1231765"/>
<proteinExistence type="predicted"/>
<protein>
    <submittedName>
        <fullName evidence="2">Uncharacterized protein</fullName>
    </submittedName>
</protein>